<evidence type="ECO:0000313" key="5">
    <source>
        <dbReference type="EMBL" id="OJG18186.1"/>
    </source>
</evidence>
<dbReference type="PANTHER" id="PTHR33164:SF43">
    <property type="entry name" value="HTH-TYPE TRANSCRIPTIONAL REPRESSOR YETL"/>
    <property type="match status" value="1"/>
</dbReference>
<evidence type="ECO:0000256" key="3">
    <source>
        <dbReference type="ARBA" id="ARBA00023163"/>
    </source>
</evidence>
<proteinExistence type="predicted"/>
<dbReference type="Gene3D" id="1.10.10.10">
    <property type="entry name" value="Winged helix-like DNA-binding domain superfamily/Winged helix DNA-binding domain"/>
    <property type="match status" value="1"/>
</dbReference>
<dbReference type="AlphaFoldDB" id="A0A1L8REI4"/>
<organism evidence="5 6">
    <name type="scientific">Enterococcus canis</name>
    <dbReference type="NCBI Taxonomy" id="214095"/>
    <lineage>
        <taxon>Bacteria</taxon>
        <taxon>Bacillati</taxon>
        <taxon>Bacillota</taxon>
        <taxon>Bacilli</taxon>
        <taxon>Lactobacillales</taxon>
        <taxon>Enterococcaceae</taxon>
        <taxon>Enterococcus</taxon>
    </lineage>
</organism>
<name>A0A1L8REI4_9ENTE</name>
<feature type="domain" description="HTH marR-type" evidence="4">
    <location>
        <begin position="1"/>
        <end position="135"/>
    </location>
</feature>
<dbReference type="PROSITE" id="PS01117">
    <property type="entry name" value="HTH_MARR_1"/>
    <property type="match status" value="1"/>
</dbReference>
<gene>
    <name evidence="5" type="ORF">RU97_GL002259</name>
</gene>
<dbReference type="GO" id="GO:0006950">
    <property type="term" value="P:response to stress"/>
    <property type="evidence" value="ECO:0007669"/>
    <property type="project" value="TreeGrafter"/>
</dbReference>
<dbReference type="Proteomes" id="UP000181884">
    <property type="component" value="Unassembled WGS sequence"/>
</dbReference>
<dbReference type="Pfam" id="PF12802">
    <property type="entry name" value="MarR_2"/>
    <property type="match status" value="1"/>
</dbReference>
<protein>
    <recommendedName>
        <fullName evidence="4">HTH marR-type domain-containing protein</fullName>
    </recommendedName>
</protein>
<dbReference type="PROSITE" id="PS50995">
    <property type="entry name" value="HTH_MARR_2"/>
    <property type="match status" value="1"/>
</dbReference>
<dbReference type="InterPro" id="IPR023187">
    <property type="entry name" value="Tscrpt_reg_MarR-type_CS"/>
</dbReference>
<dbReference type="SMART" id="SM00347">
    <property type="entry name" value="HTH_MARR"/>
    <property type="match status" value="1"/>
</dbReference>
<comment type="caution">
    <text evidence="5">The sequence shown here is derived from an EMBL/GenBank/DDBJ whole genome shotgun (WGS) entry which is preliminary data.</text>
</comment>
<dbReference type="GO" id="GO:0003700">
    <property type="term" value="F:DNA-binding transcription factor activity"/>
    <property type="evidence" value="ECO:0007669"/>
    <property type="project" value="InterPro"/>
</dbReference>
<dbReference type="PRINTS" id="PR00598">
    <property type="entry name" value="HTHMARR"/>
</dbReference>
<sequence length="142" mass="16266">MTEDIGMLIKQLYDAKEKRANEQLKSFDLTFSQFRILIYLHEQLEPTSMKAVEREFSLTQQTVAGLVKRLESKGFLYTKESPTDKRAKEIRLTEKGEASYQEAAGAYYQAQTSLTKGLSAAEEMELQRMLKILLNNMSSVVE</sequence>
<evidence type="ECO:0000256" key="2">
    <source>
        <dbReference type="ARBA" id="ARBA00023125"/>
    </source>
</evidence>
<dbReference type="RefSeq" id="WP_249023761.1">
    <property type="nucleotide sequence ID" value="NZ_JXKH01000005.1"/>
</dbReference>
<keyword evidence="6" id="KW-1185">Reference proteome</keyword>
<dbReference type="InterPro" id="IPR000835">
    <property type="entry name" value="HTH_MarR-typ"/>
</dbReference>
<dbReference type="EMBL" id="JXKH01000005">
    <property type="protein sequence ID" value="OJG18186.1"/>
    <property type="molecule type" value="Genomic_DNA"/>
</dbReference>
<dbReference type="PANTHER" id="PTHR33164">
    <property type="entry name" value="TRANSCRIPTIONAL REGULATOR, MARR FAMILY"/>
    <property type="match status" value="1"/>
</dbReference>
<reference evidence="5 6" key="1">
    <citation type="submission" date="2014-12" db="EMBL/GenBank/DDBJ databases">
        <title>Draft genome sequences of 29 type strains of Enterococci.</title>
        <authorList>
            <person name="Zhong Z."/>
            <person name="Sun Z."/>
            <person name="Liu W."/>
            <person name="Zhang W."/>
            <person name="Zhang H."/>
        </authorList>
    </citation>
    <scope>NUCLEOTIDE SEQUENCE [LARGE SCALE GENOMIC DNA]</scope>
    <source>
        <strain evidence="5 6">DSM 17029</strain>
    </source>
</reference>
<dbReference type="SUPFAM" id="SSF46785">
    <property type="entry name" value="Winged helix' DNA-binding domain"/>
    <property type="match status" value="1"/>
</dbReference>
<dbReference type="InterPro" id="IPR036388">
    <property type="entry name" value="WH-like_DNA-bd_sf"/>
</dbReference>
<keyword evidence="1" id="KW-0805">Transcription regulation</keyword>
<evidence type="ECO:0000313" key="6">
    <source>
        <dbReference type="Proteomes" id="UP000181884"/>
    </source>
</evidence>
<dbReference type="GO" id="GO:0003677">
    <property type="term" value="F:DNA binding"/>
    <property type="evidence" value="ECO:0007669"/>
    <property type="project" value="UniProtKB-KW"/>
</dbReference>
<keyword evidence="3" id="KW-0804">Transcription</keyword>
<accession>A0A1L8REI4</accession>
<dbReference type="STRING" id="214095.RU97_GL002259"/>
<dbReference type="InterPro" id="IPR039422">
    <property type="entry name" value="MarR/SlyA-like"/>
</dbReference>
<evidence type="ECO:0000259" key="4">
    <source>
        <dbReference type="PROSITE" id="PS50995"/>
    </source>
</evidence>
<evidence type="ECO:0000256" key="1">
    <source>
        <dbReference type="ARBA" id="ARBA00023015"/>
    </source>
</evidence>
<dbReference type="InterPro" id="IPR036390">
    <property type="entry name" value="WH_DNA-bd_sf"/>
</dbReference>
<keyword evidence="2" id="KW-0238">DNA-binding</keyword>